<feature type="compositionally biased region" description="Basic and acidic residues" evidence="1">
    <location>
        <begin position="247"/>
        <end position="257"/>
    </location>
</feature>
<dbReference type="EMBL" id="JAACJM010000160">
    <property type="protein sequence ID" value="KAF5341594.1"/>
    <property type="molecule type" value="Genomic_DNA"/>
</dbReference>
<accession>A0A8H5FLW1</accession>
<evidence type="ECO:0000256" key="3">
    <source>
        <dbReference type="SAM" id="SignalP"/>
    </source>
</evidence>
<name>A0A8H5FLW1_9AGAR</name>
<proteinExistence type="predicted"/>
<keyword evidence="5" id="KW-1185">Reference proteome</keyword>
<feature type="region of interest" description="Disordered" evidence="1">
    <location>
        <begin position="331"/>
        <end position="354"/>
    </location>
</feature>
<feature type="compositionally biased region" description="Low complexity" evidence="1">
    <location>
        <begin position="131"/>
        <end position="157"/>
    </location>
</feature>
<feature type="chain" id="PRO_5034064327" evidence="3">
    <location>
        <begin position="24"/>
        <end position="486"/>
    </location>
</feature>
<keyword evidence="3" id="KW-0732">Signal</keyword>
<evidence type="ECO:0000256" key="2">
    <source>
        <dbReference type="SAM" id="Phobius"/>
    </source>
</evidence>
<feature type="region of interest" description="Disordered" evidence="1">
    <location>
        <begin position="422"/>
        <end position="447"/>
    </location>
</feature>
<feature type="region of interest" description="Disordered" evidence="1">
    <location>
        <begin position="287"/>
        <end position="315"/>
    </location>
</feature>
<comment type="caution">
    <text evidence="4">The sequence shown here is derived from an EMBL/GenBank/DDBJ whole genome shotgun (WGS) entry which is preliminary data.</text>
</comment>
<organism evidence="4 5">
    <name type="scientific">Tetrapyrgos nigripes</name>
    <dbReference type="NCBI Taxonomy" id="182062"/>
    <lineage>
        <taxon>Eukaryota</taxon>
        <taxon>Fungi</taxon>
        <taxon>Dikarya</taxon>
        <taxon>Basidiomycota</taxon>
        <taxon>Agaricomycotina</taxon>
        <taxon>Agaricomycetes</taxon>
        <taxon>Agaricomycetidae</taxon>
        <taxon>Agaricales</taxon>
        <taxon>Marasmiineae</taxon>
        <taxon>Marasmiaceae</taxon>
        <taxon>Tetrapyrgos</taxon>
    </lineage>
</organism>
<feature type="compositionally biased region" description="Pro residues" evidence="1">
    <location>
        <begin position="158"/>
        <end position="178"/>
    </location>
</feature>
<feature type="region of interest" description="Disordered" evidence="1">
    <location>
        <begin position="131"/>
        <end position="185"/>
    </location>
</feature>
<sequence>MTPRSPIALFFIYVARYSLPVSARYSLTVPATVTVGVPAEATCILQTQDDLNLTLLLSHAQLGVQENDLDNSASDFLNVLKPDPSTGATRFIVHLPVTYVIKVWANVSNPDLIRLVDNSEVFTAVLAWTSSTSPSRSTSPSTSTYRSTSSSPFMSSSPPRPPPSPRLPPPPRPPPPPNNNTNSSNSKAIIAGGVVGGIAFCALILLGFWLWRRRQNGKRKHEEGLIKVQDQFNVQDSTSTNALHGSQNEERTSDTKGRRSLSVSNTRRQDLCRERDALREDMQQINSEVQSQDGDGYETPGNTEASTGEILPHRQDLRRERDALREEMQQINSEVQGQDGDGYETPGNTEARTREIPPHRQDLRREIDALREEMQQINSEIRSQDENGNDSGKLQDDMEATRMREMQTRMDMLTSEMAQMNRPMVPPSSVPDHRSNSGGDDSEGSEGSLQMLDFTVQLEFKFVVLNISRLRCWFGGTIFQSSRFNN</sequence>
<evidence type="ECO:0000313" key="5">
    <source>
        <dbReference type="Proteomes" id="UP000559256"/>
    </source>
</evidence>
<evidence type="ECO:0000256" key="1">
    <source>
        <dbReference type="SAM" id="MobiDB-lite"/>
    </source>
</evidence>
<feature type="transmembrane region" description="Helical" evidence="2">
    <location>
        <begin position="188"/>
        <end position="211"/>
    </location>
</feature>
<evidence type="ECO:0000313" key="4">
    <source>
        <dbReference type="EMBL" id="KAF5341594.1"/>
    </source>
</evidence>
<feature type="compositionally biased region" description="Polar residues" evidence="1">
    <location>
        <begin position="237"/>
        <end position="246"/>
    </location>
</feature>
<protein>
    <submittedName>
        <fullName evidence="4">Uncharacterized protein</fullName>
    </submittedName>
</protein>
<dbReference type="Proteomes" id="UP000559256">
    <property type="component" value="Unassembled WGS sequence"/>
</dbReference>
<reference evidence="4 5" key="1">
    <citation type="journal article" date="2020" name="ISME J.">
        <title>Uncovering the hidden diversity of litter-decomposition mechanisms in mushroom-forming fungi.</title>
        <authorList>
            <person name="Floudas D."/>
            <person name="Bentzer J."/>
            <person name="Ahren D."/>
            <person name="Johansson T."/>
            <person name="Persson P."/>
            <person name="Tunlid A."/>
        </authorList>
    </citation>
    <scope>NUCLEOTIDE SEQUENCE [LARGE SCALE GENOMIC DNA]</scope>
    <source>
        <strain evidence="4 5">CBS 291.85</strain>
    </source>
</reference>
<feature type="region of interest" description="Disordered" evidence="1">
    <location>
        <begin position="237"/>
        <end position="274"/>
    </location>
</feature>
<dbReference type="CDD" id="cd12087">
    <property type="entry name" value="TM_EGFR-like"/>
    <property type="match status" value="1"/>
</dbReference>
<gene>
    <name evidence="4" type="ORF">D9758_014061</name>
</gene>
<keyword evidence="2" id="KW-1133">Transmembrane helix</keyword>
<keyword evidence="2" id="KW-0472">Membrane</keyword>
<dbReference type="AlphaFoldDB" id="A0A8H5FLW1"/>
<keyword evidence="2" id="KW-0812">Transmembrane</keyword>
<feature type="signal peptide" evidence="3">
    <location>
        <begin position="1"/>
        <end position="23"/>
    </location>
</feature>
<dbReference type="GO" id="GO:0005524">
    <property type="term" value="F:ATP binding"/>
    <property type="evidence" value="ECO:0007669"/>
    <property type="project" value="UniProtKB-KW"/>
</dbReference>